<dbReference type="STRING" id="1121421.SAMN02745123_02475"/>
<keyword evidence="5 10" id="KW-0547">Nucleotide-binding</keyword>
<keyword evidence="7 10" id="KW-0342">GTP-binding</keyword>
<evidence type="ECO:0000259" key="11">
    <source>
        <dbReference type="PROSITE" id="PS51706"/>
    </source>
</evidence>
<dbReference type="InterPro" id="IPR006073">
    <property type="entry name" value="GTP-bd"/>
</dbReference>
<dbReference type="GO" id="GO:0000917">
    <property type="term" value="P:division septum assembly"/>
    <property type="evidence" value="ECO:0007669"/>
    <property type="project" value="UniProtKB-KW"/>
</dbReference>
<dbReference type="InterPro" id="IPR030393">
    <property type="entry name" value="G_ENGB_dom"/>
</dbReference>
<dbReference type="Proteomes" id="UP000183997">
    <property type="component" value="Unassembled WGS sequence"/>
</dbReference>
<evidence type="ECO:0000256" key="6">
    <source>
        <dbReference type="ARBA" id="ARBA00022842"/>
    </source>
</evidence>
<dbReference type="RefSeq" id="WP_072914791.1">
    <property type="nucleotide sequence ID" value="NZ_FRAR01000018.1"/>
</dbReference>
<dbReference type="EMBL" id="FRAR01000018">
    <property type="protein sequence ID" value="SHK61333.1"/>
    <property type="molecule type" value="Genomic_DNA"/>
</dbReference>
<dbReference type="PANTHER" id="PTHR11649:SF13">
    <property type="entry name" value="ENGB-TYPE G DOMAIN-CONTAINING PROTEIN"/>
    <property type="match status" value="1"/>
</dbReference>
<dbReference type="OrthoDB" id="9804921at2"/>
<dbReference type="GO" id="GO:0005525">
    <property type="term" value="F:GTP binding"/>
    <property type="evidence" value="ECO:0007669"/>
    <property type="project" value="UniProtKB-UniRule"/>
</dbReference>
<dbReference type="PANTHER" id="PTHR11649">
    <property type="entry name" value="MSS1/TRME-RELATED GTP-BINDING PROTEIN"/>
    <property type="match status" value="1"/>
</dbReference>
<keyword evidence="4" id="KW-0479">Metal-binding</keyword>
<dbReference type="NCBIfam" id="TIGR03598">
    <property type="entry name" value="GTPase_YsxC"/>
    <property type="match status" value="1"/>
</dbReference>
<dbReference type="HAMAP" id="MF_00321">
    <property type="entry name" value="GTPase_EngB"/>
    <property type="match status" value="1"/>
</dbReference>
<dbReference type="InterPro" id="IPR019987">
    <property type="entry name" value="GTP-bd_ribosome_bio_YsxC"/>
</dbReference>
<protein>
    <recommendedName>
        <fullName evidence="10">Probable GTP-binding protein EngB</fullName>
    </recommendedName>
</protein>
<keyword evidence="9 10" id="KW-0131">Cell cycle</keyword>
<evidence type="ECO:0000313" key="12">
    <source>
        <dbReference type="EMBL" id="SHK61333.1"/>
    </source>
</evidence>
<evidence type="ECO:0000313" key="13">
    <source>
        <dbReference type="Proteomes" id="UP000183997"/>
    </source>
</evidence>
<evidence type="ECO:0000256" key="9">
    <source>
        <dbReference type="ARBA" id="ARBA00023306"/>
    </source>
</evidence>
<comment type="similarity">
    <text evidence="2 10">Belongs to the TRAFAC class TrmE-Era-EngA-EngB-Septin-like GTPase superfamily. EngB GTPase family.</text>
</comment>
<evidence type="ECO:0000256" key="4">
    <source>
        <dbReference type="ARBA" id="ARBA00022723"/>
    </source>
</evidence>
<evidence type="ECO:0000256" key="7">
    <source>
        <dbReference type="ARBA" id="ARBA00023134"/>
    </source>
</evidence>
<gene>
    <name evidence="10" type="primary">engB</name>
    <name evidence="12" type="ORF">SAMN02745123_02475</name>
</gene>
<dbReference type="Pfam" id="PF01926">
    <property type="entry name" value="MMR_HSR1"/>
    <property type="match status" value="1"/>
</dbReference>
<dbReference type="InterPro" id="IPR005225">
    <property type="entry name" value="Small_GTP-bd"/>
</dbReference>
<proteinExistence type="inferred from homology"/>
<keyword evidence="6" id="KW-0460">Magnesium</keyword>
<dbReference type="SUPFAM" id="SSF52540">
    <property type="entry name" value="P-loop containing nucleoside triphosphate hydrolases"/>
    <property type="match status" value="1"/>
</dbReference>
<evidence type="ECO:0000256" key="2">
    <source>
        <dbReference type="ARBA" id="ARBA00009638"/>
    </source>
</evidence>
<dbReference type="FunFam" id="3.40.50.300:FF:000098">
    <property type="entry name" value="Probable GTP-binding protein EngB"/>
    <property type="match status" value="1"/>
</dbReference>
<sequence>MKIVSAEFVTSAVNPGGYPPGNLPEVAFVGRSNVGKSSLINKLVNRRGLARTSKTPGRTQLINFFTINDTFLLVDLPGYGFARVPGEVKDTWGKMIEGYLKNREPLKGVVLLLDCRHTPTAQDIQMYQWLVHYGISAVVVATKIDKLSNNQWAKQQSVIKKTLPLAPEHRLIPFSAETGRGKEDVLAVLQEWVHSKEA</sequence>
<evidence type="ECO:0000256" key="1">
    <source>
        <dbReference type="ARBA" id="ARBA00001946"/>
    </source>
</evidence>
<evidence type="ECO:0000256" key="10">
    <source>
        <dbReference type="HAMAP-Rule" id="MF_00321"/>
    </source>
</evidence>
<evidence type="ECO:0000256" key="5">
    <source>
        <dbReference type="ARBA" id="ARBA00022741"/>
    </source>
</evidence>
<keyword evidence="13" id="KW-1185">Reference proteome</keyword>
<comment type="cofactor">
    <cofactor evidence="1">
        <name>Mg(2+)</name>
        <dbReference type="ChEBI" id="CHEBI:18420"/>
    </cofactor>
</comment>
<dbReference type="CDD" id="cd01876">
    <property type="entry name" value="YihA_EngB"/>
    <property type="match status" value="1"/>
</dbReference>
<dbReference type="GO" id="GO:0005829">
    <property type="term" value="C:cytosol"/>
    <property type="evidence" value="ECO:0007669"/>
    <property type="project" value="TreeGrafter"/>
</dbReference>
<dbReference type="InterPro" id="IPR027417">
    <property type="entry name" value="P-loop_NTPase"/>
</dbReference>
<accession>A0A1M6TWQ6</accession>
<comment type="function">
    <text evidence="10">Necessary for normal cell division and for the maintenance of normal septation.</text>
</comment>
<evidence type="ECO:0000256" key="3">
    <source>
        <dbReference type="ARBA" id="ARBA00022618"/>
    </source>
</evidence>
<dbReference type="NCBIfam" id="TIGR00231">
    <property type="entry name" value="small_GTP"/>
    <property type="match status" value="1"/>
</dbReference>
<feature type="domain" description="EngB-type G" evidence="11">
    <location>
        <begin position="22"/>
        <end position="195"/>
    </location>
</feature>
<name>A0A1M6TWQ6_9FIRM</name>
<reference evidence="13" key="1">
    <citation type="submission" date="2016-11" db="EMBL/GenBank/DDBJ databases">
        <authorList>
            <person name="Varghese N."/>
            <person name="Submissions S."/>
        </authorList>
    </citation>
    <scope>NUCLEOTIDE SEQUENCE [LARGE SCALE GENOMIC DNA]</scope>
    <source>
        <strain evidence="13">DSM 10349</strain>
    </source>
</reference>
<dbReference type="GO" id="GO:0046872">
    <property type="term" value="F:metal ion binding"/>
    <property type="evidence" value="ECO:0007669"/>
    <property type="project" value="UniProtKB-KW"/>
</dbReference>
<dbReference type="Gene3D" id="3.40.50.300">
    <property type="entry name" value="P-loop containing nucleotide triphosphate hydrolases"/>
    <property type="match status" value="1"/>
</dbReference>
<evidence type="ECO:0000256" key="8">
    <source>
        <dbReference type="ARBA" id="ARBA00023210"/>
    </source>
</evidence>
<dbReference type="AlphaFoldDB" id="A0A1M6TWQ6"/>
<keyword evidence="8 10" id="KW-0717">Septation</keyword>
<organism evidence="12 13">
    <name type="scientific">Desulforamulus aeronauticus DSM 10349</name>
    <dbReference type="NCBI Taxonomy" id="1121421"/>
    <lineage>
        <taxon>Bacteria</taxon>
        <taxon>Bacillati</taxon>
        <taxon>Bacillota</taxon>
        <taxon>Clostridia</taxon>
        <taxon>Eubacteriales</taxon>
        <taxon>Peptococcaceae</taxon>
        <taxon>Desulforamulus</taxon>
    </lineage>
</organism>
<dbReference type="PROSITE" id="PS51706">
    <property type="entry name" value="G_ENGB"/>
    <property type="match status" value="1"/>
</dbReference>
<keyword evidence="3 10" id="KW-0132">Cell division</keyword>